<dbReference type="AlphaFoldDB" id="A0A7I7ZLC8"/>
<sequence>MTSSAPILSDRDGEWVDEWLSAARLTTYLTAAAGSRRNALALYEWNIAAACAIQQDLCHLEVGLRNAYDAAIRAHWTGPADWTSQPLAMFPTTPSTRGRGGSINPKEVVDVNTRPRTLLLKARQDAGGVAAPPGKVIAELSLGFWRYLSVKRHDQTLWVPYLHHAFPPGTDRARDVDARIHRLHTLRNRVAHHEPLLRVNLPGRLADITDLATLINPDLAAYITATTRIPQAIAERP</sequence>
<reference evidence="1 2" key="1">
    <citation type="submission" date="2018-01" db="EMBL/GenBank/DDBJ databases">
        <title>Comparative genomics of Mycobacterium mucogenicum and Mycobacterium neoaurum clade members emphasizing tRNA and non-coding RNA.</title>
        <authorList>
            <person name="Behra P.R.K."/>
            <person name="Pettersson B.M.F."/>
            <person name="Das S."/>
            <person name="Dasgupta S."/>
            <person name="Kirsebom L.A."/>
        </authorList>
    </citation>
    <scope>NUCLEOTIDE SEQUENCE [LARGE SCALE GENOMIC DNA]</scope>
    <source>
        <strain evidence="1 2">DSM 45104</strain>
    </source>
</reference>
<proteinExistence type="predicted"/>
<accession>A0A7I7ZLC8</accession>
<organism evidence="1 2">
    <name type="scientific">Mycolicibacterium phocaicum</name>
    <dbReference type="NCBI Taxonomy" id="319706"/>
    <lineage>
        <taxon>Bacteria</taxon>
        <taxon>Bacillati</taxon>
        <taxon>Actinomycetota</taxon>
        <taxon>Actinomycetes</taxon>
        <taxon>Mycobacteriales</taxon>
        <taxon>Mycobacteriaceae</taxon>
        <taxon>Mycolicibacterium</taxon>
    </lineage>
</organism>
<gene>
    <name evidence="1" type="ORF">C1S79_09440</name>
</gene>
<protein>
    <submittedName>
        <fullName evidence="1">Uncharacterized protein</fullName>
    </submittedName>
</protein>
<name>A0A7I7ZLC8_9MYCO</name>
<comment type="caution">
    <text evidence="1">The sequence shown here is derived from an EMBL/GenBank/DDBJ whole genome shotgun (WGS) entry which is preliminary data.</text>
</comment>
<keyword evidence="2" id="KW-1185">Reference proteome</keyword>
<evidence type="ECO:0000313" key="2">
    <source>
        <dbReference type="Proteomes" id="UP000309984"/>
    </source>
</evidence>
<evidence type="ECO:0000313" key="1">
    <source>
        <dbReference type="EMBL" id="TLH69831.1"/>
    </source>
</evidence>
<dbReference type="RefSeq" id="WP_138248773.1">
    <property type="nucleotide sequence ID" value="NZ_AP022616.1"/>
</dbReference>
<dbReference type="Proteomes" id="UP000309984">
    <property type="component" value="Unassembled WGS sequence"/>
</dbReference>
<dbReference type="EMBL" id="POTM01000027">
    <property type="protein sequence ID" value="TLH69831.1"/>
    <property type="molecule type" value="Genomic_DNA"/>
</dbReference>